<dbReference type="Pfam" id="PF00270">
    <property type="entry name" value="DEAD"/>
    <property type="match status" value="1"/>
</dbReference>
<feature type="domain" description="Helicase ATP-binding" evidence="7">
    <location>
        <begin position="23"/>
        <end position="190"/>
    </location>
</feature>
<dbReference type="SUPFAM" id="SSF52540">
    <property type="entry name" value="P-loop containing nucleoside triphosphate hydrolases"/>
    <property type="match status" value="1"/>
</dbReference>
<dbReference type="SMART" id="SM00490">
    <property type="entry name" value="HELICc"/>
    <property type="match status" value="1"/>
</dbReference>
<dbReference type="InterPro" id="IPR032284">
    <property type="entry name" value="RecQ_Zn-bd"/>
</dbReference>
<dbReference type="InterPro" id="IPR014001">
    <property type="entry name" value="Helicase_ATP-bd"/>
</dbReference>
<evidence type="ECO:0000256" key="6">
    <source>
        <dbReference type="ARBA" id="ARBA00044550"/>
    </source>
</evidence>
<dbReference type="CDD" id="cd17920">
    <property type="entry name" value="DEXHc_RecQ"/>
    <property type="match status" value="1"/>
</dbReference>
<dbReference type="EMBL" id="JACSQT010000001">
    <property type="protein sequence ID" value="MBD7936033.1"/>
    <property type="molecule type" value="Genomic_DNA"/>
</dbReference>
<dbReference type="Pfam" id="PF00271">
    <property type="entry name" value="Helicase_C"/>
    <property type="match status" value="1"/>
</dbReference>
<organism evidence="9 10">
    <name type="scientific">Cytobacillus stercorigallinarum</name>
    <dbReference type="NCBI Taxonomy" id="2762240"/>
    <lineage>
        <taxon>Bacteria</taxon>
        <taxon>Bacillati</taxon>
        <taxon>Bacillota</taxon>
        <taxon>Bacilli</taxon>
        <taxon>Bacillales</taxon>
        <taxon>Bacillaceae</taxon>
        <taxon>Cytobacillus</taxon>
    </lineage>
</organism>
<dbReference type="InterPro" id="IPR027417">
    <property type="entry name" value="P-loop_NTPase"/>
</dbReference>
<keyword evidence="10" id="KW-1185">Reference proteome</keyword>
<keyword evidence="2" id="KW-0378">Hydrolase</keyword>
<dbReference type="PANTHER" id="PTHR13710:SF84">
    <property type="entry name" value="ATP-DEPENDENT DNA HELICASE RECS-RELATED"/>
    <property type="match status" value="1"/>
</dbReference>
<name>A0ABR8QKI1_9BACI</name>
<keyword evidence="4" id="KW-0067">ATP-binding</keyword>
<dbReference type="Pfam" id="PF16124">
    <property type="entry name" value="RecQ_Zn_bind"/>
    <property type="match status" value="1"/>
</dbReference>
<evidence type="ECO:0000313" key="10">
    <source>
        <dbReference type="Proteomes" id="UP000657931"/>
    </source>
</evidence>
<dbReference type="SMART" id="SM00487">
    <property type="entry name" value="DEXDc"/>
    <property type="match status" value="1"/>
</dbReference>
<evidence type="ECO:0000256" key="2">
    <source>
        <dbReference type="ARBA" id="ARBA00022801"/>
    </source>
</evidence>
<protein>
    <recommendedName>
        <fullName evidence="5">ATP-dependent DNA helicase RecQ</fullName>
    </recommendedName>
    <alternativeName>
        <fullName evidence="6">DNA 3'-5' helicase RecQ</fullName>
    </alternativeName>
</protein>
<evidence type="ECO:0000313" key="9">
    <source>
        <dbReference type="EMBL" id="MBD7936033.1"/>
    </source>
</evidence>
<evidence type="ECO:0000256" key="5">
    <source>
        <dbReference type="ARBA" id="ARBA00044535"/>
    </source>
</evidence>
<evidence type="ECO:0000259" key="7">
    <source>
        <dbReference type="PROSITE" id="PS51192"/>
    </source>
</evidence>
<evidence type="ECO:0000256" key="3">
    <source>
        <dbReference type="ARBA" id="ARBA00022806"/>
    </source>
</evidence>
<dbReference type="Gene3D" id="3.40.50.300">
    <property type="entry name" value="P-loop containing nucleotide triphosphate hydrolases"/>
    <property type="match status" value="2"/>
</dbReference>
<dbReference type="PROSITE" id="PS51192">
    <property type="entry name" value="HELICASE_ATP_BIND_1"/>
    <property type="match status" value="1"/>
</dbReference>
<dbReference type="InterPro" id="IPR011545">
    <property type="entry name" value="DEAD/DEAH_box_helicase_dom"/>
</dbReference>
<comment type="caution">
    <text evidence="9">The sequence shown here is derived from an EMBL/GenBank/DDBJ whole genome shotgun (WGS) entry which is preliminary data.</text>
</comment>
<feature type="domain" description="Helicase C-terminal" evidence="8">
    <location>
        <begin position="214"/>
        <end position="364"/>
    </location>
</feature>
<dbReference type="Proteomes" id="UP000657931">
    <property type="component" value="Unassembled WGS sequence"/>
</dbReference>
<keyword evidence="3 9" id="KW-0347">Helicase</keyword>
<sequence>MMKHLLREKFGYTSFRDGQEETIKAVLAGKHTLAMLPTGSGKSLCYQLPTYMLPGATLIISPLLSLMQDQVDQLLLIGEKRAIAFNSFLNYQKKMSALKNLHQYKFIFTSPEMLQSKLFMERLSEINITLLVIDEAHCISQWGHDFRPDYLAIGTVMEDLGNPPILALTATATDRVKQDIKQSLNMQNSIDILYSVDRPNISLHVEKVGSYQEKIDVLIKRVSALHGPGIIYFSSKKTAEICAQSLKENGIKRVSIYHGGLNHEERILIQQQYIHNQLDVICATSAFGMGINKENIRYVIHFHMPMNMESYLQEIGRAGRDGQTSLALLLYAPFDEQLPRQLVETELINDSQMEKLRQFFLEDSLRWWELEKYEEEIIAIANLSETSMRLLKDFHRNAILHHKEATSLDELKEMMNKQLQLKFEAIHTVYQYIHMSTCRREKILQYFGEQPTINIVECCDHCNGSNYPNLQAEKRETMPEYENWEEILQEILLSETSKNEE</sequence>
<evidence type="ECO:0000256" key="1">
    <source>
        <dbReference type="ARBA" id="ARBA00022741"/>
    </source>
</evidence>
<dbReference type="PROSITE" id="PS51194">
    <property type="entry name" value="HELICASE_CTER"/>
    <property type="match status" value="1"/>
</dbReference>
<dbReference type="InterPro" id="IPR004589">
    <property type="entry name" value="DNA_helicase_ATP-dep_RecQ"/>
</dbReference>
<dbReference type="PANTHER" id="PTHR13710">
    <property type="entry name" value="DNA HELICASE RECQ FAMILY MEMBER"/>
    <property type="match status" value="1"/>
</dbReference>
<proteinExistence type="predicted"/>
<dbReference type="NCBIfam" id="TIGR00614">
    <property type="entry name" value="recQ_fam"/>
    <property type="match status" value="1"/>
</dbReference>
<evidence type="ECO:0000259" key="8">
    <source>
        <dbReference type="PROSITE" id="PS51194"/>
    </source>
</evidence>
<accession>A0ABR8QKI1</accession>
<dbReference type="GO" id="GO:0004386">
    <property type="term" value="F:helicase activity"/>
    <property type="evidence" value="ECO:0007669"/>
    <property type="project" value="UniProtKB-KW"/>
</dbReference>
<reference evidence="9 10" key="1">
    <citation type="submission" date="2020-08" db="EMBL/GenBank/DDBJ databases">
        <title>A Genomic Blueprint of the Chicken Gut Microbiome.</title>
        <authorList>
            <person name="Gilroy R."/>
            <person name="Ravi A."/>
            <person name="Getino M."/>
            <person name="Pursley I."/>
            <person name="Horton D.L."/>
            <person name="Alikhan N.-F."/>
            <person name="Baker D."/>
            <person name="Gharbi K."/>
            <person name="Hall N."/>
            <person name="Watson M."/>
            <person name="Adriaenssens E.M."/>
            <person name="Foster-Nyarko E."/>
            <person name="Jarju S."/>
            <person name="Secka A."/>
            <person name="Antonio M."/>
            <person name="Oren A."/>
            <person name="Chaudhuri R."/>
            <person name="La Ragione R.M."/>
            <person name="Hildebrand F."/>
            <person name="Pallen M.J."/>
        </authorList>
    </citation>
    <scope>NUCLEOTIDE SEQUENCE [LARGE SCALE GENOMIC DNA]</scope>
    <source>
        <strain evidence="9 10">Sa5YUA1</strain>
    </source>
</reference>
<dbReference type="InterPro" id="IPR001650">
    <property type="entry name" value="Helicase_C-like"/>
</dbReference>
<evidence type="ECO:0000256" key="4">
    <source>
        <dbReference type="ARBA" id="ARBA00022840"/>
    </source>
</evidence>
<keyword evidence="1" id="KW-0547">Nucleotide-binding</keyword>
<gene>
    <name evidence="9" type="ORF">H9655_03250</name>
</gene>